<name>A0ABS8EJK4_9FLAO</name>
<organism evidence="1 2">
    <name type="scientific">Winogradskyella immobilis</name>
    <dbReference type="NCBI Taxonomy" id="2816852"/>
    <lineage>
        <taxon>Bacteria</taxon>
        <taxon>Pseudomonadati</taxon>
        <taxon>Bacteroidota</taxon>
        <taxon>Flavobacteriia</taxon>
        <taxon>Flavobacteriales</taxon>
        <taxon>Flavobacteriaceae</taxon>
        <taxon>Winogradskyella</taxon>
    </lineage>
</organism>
<dbReference type="RefSeq" id="WP_227475646.1">
    <property type="nucleotide sequence ID" value="NZ_JAFMPT010000001.1"/>
</dbReference>
<dbReference type="InterPro" id="IPR058093">
    <property type="entry name" value="LA_2272-like"/>
</dbReference>
<keyword evidence="2" id="KW-1185">Reference proteome</keyword>
<dbReference type="EMBL" id="JAFMPT010000001">
    <property type="protein sequence ID" value="MCC1483216.1"/>
    <property type="molecule type" value="Genomic_DNA"/>
</dbReference>
<dbReference type="Proteomes" id="UP000778797">
    <property type="component" value="Unassembled WGS sequence"/>
</dbReference>
<comment type="caution">
    <text evidence="1">The sequence shown here is derived from an EMBL/GenBank/DDBJ whole genome shotgun (WGS) entry which is preliminary data.</text>
</comment>
<protein>
    <submittedName>
        <fullName evidence="1">Uncharacterized protein</fullName>
    </submittedName>
</protein>
<accession>A0ABS8EJK4</accession>
<dbReference type="NCBIfam" id="NF047436">
    <property type="entry name" value="LA_2272_repeat"/>
    <property type="match status" value="1"/>
</dbReference>
<sequence>MKSFFTVCLILFTCSISFSQKSIIDKDSLKIKNIVGFSPSKTNSINGLTIKYWYDLDYSVKTNGLELDVNPLNIFFPFLAAVHFSEILKEGPPSDDINNINTVTFDKINGIRLGLASLEPATVNGLEVNMSGSFETLLNGVSVTPLVNKHYKVNGIGVGILGNADTQVSGMQIGLFNTCRKLRGIQLGLWNKNAKRSLPFINWQFKD</sequence>
<evidence type="ECO:0000313" key="1">
    <source>
        <dbReference type="EMBL" id="MCC1483216.1"/>
    </source>
</evidence>
<evidence type="ECO:0000313" key="2">
    <source>
        <dbReference type="Proteomes" id="UP000778797"/>
    </source>
</evidence>
<reference evidence="1" key="1">
    <citation type="submission" date="2021-03" db="EMBL/GenBank/DDBJ databases">
        <authorList>
            <person name="Ping X."/>
        </authorList>
    </citation>
    <scope>NUCLEOTIDE SEQUENCE</scope>
    <source>
        <strain evidence="1">E313</strain>
    </source>
</reference>
<gene>
    <name evidence="1" type="ORF">J1C55_01325</name>
</gene>
<reference evidence="1" key="2">
    <citation type="submission" date="2021-10" db="EMBL/GenBank/DDBJ databases">
        <title>Genome of Winogradskyella sp. E313.</title>
        <authorList>
            <person name="Zhou Y."/>
        </authorList>
    </citation>
    <scope>NUCLEOTIDE SEQUENCE</scope>
    <source>
        <strain evidence="1">E313</strain>
    </source>
</reference>
<proteinExistence type="predicted"/>